<accession>A0A3S1AJZ2</accession>
<protein>
    <submittedName>
        <fullName evidence="1">Uncharacterized protein</fullName>
    </submittedName>
</protein>
<proteinExistence type="predicted"/>
<reference evidence="1" key="2">
    <citation type="journal article" date="2019" name="Genome Biol. Evol.">
        <title>Day and night: Metabolic profiles and evolutionary relationships of six axenic non-marine cyanobacteria.</title>
        <authorList>
            <person name="Will S.E."/>
            <person name="Henke P."/>
            <person name="Boedeker C."/>
            <person name="Huang S."/>
            <person name="Brinkmann H."/>
            <person name="Rohde M."/>
            <person name="Jarek M."/>
            <person name="Friedl T."/>
            <person name="Seufert S."/>
            <person name="Schumacher M."/>
            <person name="Overmann J."/>
            <person name="Neumann-Schaal M."/>
            <person name="Petersen J."/>
        </authorList>
    </citation>
    <scope>NUCLEOTIDE SEQUENCE [LARGE SCALE GENOMIC DNA]</scope>
    <source>
        <strain evidence="1">PCC 7102</strain>
    </source>
</reference>
<evidence type="ECO:0000313" key="2">
    <source>
        <dbReference type="Proteomes" id="UP000271624"/>
    </source>
</evidence>
<sequence length="613" mass="67732">MTNLTVKTLALTESGKNSFELLFKSGLQFNDVDSLESKRKFLGELCRNISERENDAENAKNFTSWTSIASAIFATASLMITPVAIPILGVFTLATVGGSVFKNKLETPVIEILKKYEIALSKAPLDNWAGLWHCTSTDIFLESLYEASTGQLFENKLIGRSVDSWDAALTYCASALRLKPLQILDLIQGKQTVGDAQKTNILTSTANSPKDSFNANNPVCNTDLFANAISIRDSLVNRADDSVLGGCVILAAPGSGKTTFLGTAWGALKQRYGSKFKSLAVVVKKSDIEAFRGVSDKCISVKSGAVTAAVEIIKFIDGSTSHTGNISRLFLDDFLTMQKYLETGTKGKFINPENYAVFDSKKEASEASFDCLPLYEHLMTLLNEYWLVGREYNSAVFVSSHSSNVQDLPFMGSASARSVGDMIFLAKNGKREFIELALGNNFLISDNGKRSLLKSQLDSIDVATDEPIVLGNYNNWTLGVVPSSVYAEYQNYRKLWESNKTTNEPVISETSSDILHDEEFTEEILKPSSQPNHEASHFDYIIKLADAVKGYLIQKELSEVTVEHIRKSRYFMDFTNDGNRLSVQDVREILKLLSLTNFLIEISADTYTISYKG</sequence>
<dbReference type="OrthoDB" id="476265at2"/>
<keyword evidence="2" id="KW-1185">Reference proteome</keyword>
<dbReference type="RefSeq" id="WP_127083913.1">
    <property type="nucleotide sequence ID" value="NZ_RSCL01000015.1"/>
</dbReference>
<organism evidence="1 2">
    <name type="scientific">Dulcicalothrix desertica PCC 7102</name>
    <dbReference type="NCBI Taxonomy" id="232991"/>
    <lineage>
        <taxon>Bacteria</taxon>
        <taxon>Bacillati</taxon>
        <taxon>Cyanobacteriota</taxon>
        <taxon>Cyanophyceae</taxon>
        <taxon>Nostocales</taxon>
        <taxon>Calotrichaceae</taxon>
        <taxon>Dulcicalothrix</taxon>
    </lineage>
</organism>
<dbReference type="Proteomes" id="UP000271624">
    <property type="component" value="Unassembled WGS sequence"/>
</dbReference>
<dbReference type="AlphaFoldDB" id="A0A3S1AJZ2"/>
<evidence type="ECO:0000313" key="1">
    <source>
        <dbReference type="EMBL" id="RUT02725.1"/>
    </source>
</evidence>
<gene>
    <name evidence="1" type="ORF">DSM106972_056450</name>
</gene>
<reference evidence="1" key="1">
    <citation type="submission" date="2018-12" db="EMBL/GenBank/DDBJ databases">
        <authorList>
            <person name="Will S."/>
            <person name="Neumann-Schaal M."/>
            <person name="Henke P."/>
        </authorList>
    </citation>
    <scope>NUCLEOTIDE SEQUENCE</scope>
    <source>
        <strain evidence="1">PCC 7102</strain>
    </source>
</reference>
<name>A0A3S1AJZ2_9CYAN</name>
<comment type="caution">
    <text evidence="1">The sequence shown here is derived from an EMBL/GenBank/DDBJ whole genome shotgun (WGS) entry which is preliminary data.</text>
</comment>
<dbReference type="EMBL" id="RSCL01000015">
    <property type="protein sequence ID" value="RUT02725.1"/>
    <property type="molecule type" value="Genomic_DNA"/>
</dbReference>